<dbReference type="InParanoid" id="A0A2N3N232"/>
<dbReference type="InterPro" id="IPR001763">
    <property type="entry name" value="Rhodanese-like_dom"/>
</dbReference>
<dbReference type="VEuPathDB" id="FungiDB:jhhlp_007236"/>
<dbReference type="Pfam" id="PF00581">
    <property type="entry name" value="Rhodanese"/>
    <property type="match status" value="1"/>
</dbReference>
<reference evidence="13 14" key="1">
    <citation type="journal article" date="2017" name="G3 (Bethesda)">
        <title>First Draft Genome Sequence of the Pathogenic Fungus Lomentospora prolificans (Formerly Scedosporium prolificans).</title>
        <authorList>
            <person name="Luo R."/>
            <person name="Zimin A."/>
            <person name="Workman R."/>
            <person name="Fan Y."/>
            <person name="Pertea G."/>
            <person name="Grossman N."/>
            <person name="Wear M.P."/>
            <person name="Jia B."/>
            <person name="Miller H."/>
            <person name="Casadevall A."/>
            <person name="Timp W."/>
            <person name="Zhang S.X."/>
            <person name="Salzberg S.L."/>
        </authorList>
    </citation>
    <scope>NUCLEOTIDE SEQUENCE [LARGE SCALE GENOMIC DNA]</scope>
    <source>
        <strain evidence="13 14">JHH-5317</strain>
    </source>
</reference>
<dbReference type="PANTHER" id="PTHR10828">
    <property type="entry name" value="M-PHASE INDUCER PHOSPHATASE DUAL SPECIFICITY PHOSPHATASE CDC25"/>
    <property type="match status" value="1"/>
</dbReference>
<evidence type="ECO:0000313" key="14">
    <source>
        <dbReference type="Proteomes" id="UP000233524"/>
    </source>
</evidence>
<dbReference type="EC" id="3.1.3.48" evidence="2 10"/>
<organism evidence="13 14">
    <name type="scientific">Lomentospora prolificans</name>
    <dbReference type="NCBI Taxonomy" id="41688"/>
    <lineage>
        <taxon>Eukaryota</taxon>
        <taxon>Fungi</taxon>
        <taxon>Dikarya</taxon>
        <taxon>Ascomycota</taxon>
        <taxon>Pezizomycotina</taxon>
        <taxon>Sordariomycetes</taxon>
        <taxon>Hypocreomycetidae</taxon>
        <taxon>Microascales</taxon>
        <taxon>Microascaceae</taxon>
        <taxon>Lomentospora</taxon>
    </lineage>
</organism>
<dbReference type="InterPro" id="IPR036873">
    <property type="entry name" value="Rhodanese-like_dom_sf"/>
</dbReference>
<dbReference type="OrthoDB" id="26523at2759"/>
<dbReference type="GO" id="GO:0051301">
    <property type="term" value="P:cell division"/>
    <property type="evidence" value="ECO:0007669"/>
    <property type="project" value="UniProtKB-UniRule"/>
</dbReference>
<comment type="function">
    <text evidence="10">Tyrosine protein phosphatase which functions as a dosage-dependent inducer of mitotic progression.</text>
</comment>
<comment type="similarity">
    <text evidence="1 10">Belongs to the MPI phosphatase family.</text>
</comment>
<evidence type="ECO:0000313" key="13">
    <source>
        <dbReference type="EMBL" id="PKS06488.1"/>
    </source>
</evidence>
<dbReference type="GO" id="GO:0010971">
    <property type="term" value="P:positive regulation of G2/M transition of mitotic cell cycle"/>
    <property type="evidence" value="ECO:0007669"/>
    <property type="project" value="TreeGrafter"/>
</dbReference>
<dbReference type="Gene3D" id="3.40.250.10">
    <property type="entry name" value="Rhodanese-like domain"/>
    <property type="match status" value="1"/>
</dbReference>
<feature type="compositionally biased region" description="Polar residues" evidence="11">
    <location>
        <begin position="235"/>
        <end position="246"/>
    </location>
</feature>
<evidence type="ECO:0000256" key="2">
    <source>
        <dbReference type="ARBA" id="ARBA00013064"/>
    </source>
</evidence>
<evidence type="ECO:0000256" key="4">
    <source>
        <dbReference type="ARBA" id="ARBA00022776"/>
    </source>
</evidence>
<keyword evidence="14" id="KW-1185">Reference proteome</keyword>
<keyword evidence="5 10" id="KW-0378">Hydrolase</keyword>
<proteinExistence type="inferred from homology"/>
<dbReference type="AlphaFoldDB" id="A0A2N3N232"/>
<keyword evidence="3 10" id="KW-0132">Cell division</keyword>
<evidence type="ECO:0000259" key="12">
    <source>
        <dbReference type="PROSITE" id="PS50206"/>
    </source>
</evidence>
<keyword evidence="4 10" id="KW-0498">Mitosis</keyword>
<feature type="region of interest" description="Disordered" evidence="11">
    <location>
        <begin position="235"/>
        <end position="297"/>
    </location>
</feature>
<evidence type="ECO:0000256" key="10">
    <source>
        <dbReference type="RuleBase" id="RU368028"/>
    </source>
</evidence>
<gene>
    <name evidence="13" type="ORF">jhhlp_007236</name>
</gene>
<dbReference type="SMART" id="SM00450">
    <property type="entry name" value="RHOD"/>
    <property type="match status" value="1"/>
</dbReference>
<feature type="domain" description="Rhodanese" evidence="12">
    <location>
        <begin position="376"/>
        <end position="480"/>
    </location>
</feature>
<dbReference type="FunFam" id="3.40.250.10:FF:000021">
    <property type="entry name" value="M-phase inducer phosphatase cdc-25.2"/>
    <property type="match status" value="1"/>
</dbReference>
<dbReference type="Proteomes" id="UP000233524">
    <property type="component" value="Unassembled WGS sequence"/>
</dbReference>
<evidence type="ECO:0000256" key="9">
    <source>
        <dbReference type="ARBA" id="ARBA00067190"/>
    </source>
</evidence>
<evidence type="ECO:0000256" key="8">
    <source>
        <dbReference type="ARBA" id="ARBA00051722"/>
    </source>
</evidence>
<dbReference type="GO" id="GO:0005737">
    <property type="term" value="C:cytoplasm"/>
    <property type="evidence" value="ECO:0007669"/>
    <property type="project" value="TreeGrafter"/>
</dbReference>
<evidence type="ECO:0000256" key="6">
    <source>
        <dbReference type="ARBA" id="ARBA00022912"/>
    </source>
</evidence>
<protein>
    <recommendedName>
        <fullName evidence="9 10">M-phase inducer phosphatase</fullName>
        <ecNumber evidence="2 10">3.1.3.48</ecNumber>
    </recommendedName>
</protein>
<evidence type="ECO:0000256" key="3">
    <source>
        <dbReference type="ARBA" id="ARBA00022618"/>
    </source>
</evidence>
<accession>A0A2N3N232</accession>
<comment type="caution">
    <text evidence="13">The sequence shown here is derived from an EMBL/GenBank/DDBJ whole genome shotgun (WGS) entry which is preliminary data.</text>
</comment>
<dbReference type="GO" id="GO:0005634">
    <property type="term" value="C:nucleus"/>
    <property type="evidence" value="ECO:0007669"/>
    <property type="project" value="TreeGrafter"/>
</dbReference>
<feature type="compositionally biased region" description="Acidic residues" evidence="11">
    <location>
        <begin position="159"/>
        <end position="168"/>
    </location>
</feature>
<dbReference type="GO" id="GO:0000086">
    <property type="term" value="P:G2/M transition of mitotic cell cycle"/>
    <property type="evidence" value="ECO:0007669"/>
    <property type="project" value="TreeGrafter"/>
</dbReference>
<dbReference type="GO" id="GO:0110032">
    <property type="term" value="P:positive regulation of G2/MI transition of meiotic cell cycle"/>
    <property type="evidence" value="ECO:0007669"/>
    <property type="project" value="TreeGrafter"/>
</dbReference>
<dbReference type="EMBL" id="NLAX01001034">
    <property type="protein sequence ID" value="PKS06488.1"/>
    <property type="molecule type" value="Genomic_DNA"/>
</dbReference>
<comment type="catalytic activity">
    <reaction evidence="8 10">
        <text>O-phospho-L-tyrosyl-[protein] + H2O = L-tyrosyl-[protein] + phosphate</text>
        <dbReference type="Rhea" id="RHEA:10684"/>
        <dbReference type="Rhea" id="RHEA-COMP:10136"/>
        <dbReference type="Rhea" id="RHEA-COMP:20101"/>
        <dbReference type="ChEBI" id="CHEBI:15377"/>
        <dbReference type="ChEBI" id="CHEBI:43474"/>
        <dbReference type="ChEBI" id="CHEBI:46858"/>
        <dbReference type="ChEBI" id="CHEBI:61978"/>
        <dbReference type="EC" id="3.1.3.48"/>
    </reaction>
</comment>
<dbReference type="CDD" id="cd01530">
    <property type="entry name" value="Cdc25"/>
    <property type="match status" value="1"/>
</dbReference>
<keyword evidence="7 10" id="KW-0131">Cell cycle</keyword>
<dbReference type="PROSITE" id="PS50206">
    <property type="entry name" value="RHODANESE_3"/>
    <property type="match status" value="1"/>
</dbReference>
<dbReference type="PANTHER" id="PTHR10828:SF17">
    <property type="entry name" value="PROTEIN-TYROSINE-PHOSPHATASE"/>
    <property type="match status" value="1"/>
</dbReference>
<feature type="region of interest" description="Disordered" evidence="11">
    <location>
        <begin position="525"/>
        <end position="557"/>
    </location>
</feature>
<feature type="region of interest" description="Disordered" evidence="11">
    <location>
        <begin position="137"/>
        <end position="198"/>
    </location>
</feature>
<evidence type="ECO:0000256" key="7">
    <source>
        <dbReference type="ARBA" id="ARBA00023306"/>
    </source>
</evidence>
<dbReference type="STRING" id="41688.A0A2N3N232"/>
<dbReference type="SUPFAM" id="SSF52821">
    <property type="entry name" value="Rhodanese/Cell cycle control phosphatase"/>
    <property type="match status" value="1"/>
</dbReference>
<dbReference type="InterPro" id="IPR000751">
    <property type="entry name" value="MPI_Phosphatase"/>
</dbReference>
<dbReference type="GO" id="GO:0004725">
    <property type="term" value="F:protein tyrosine phosphatase activity"/>
    <property type="evidence" value="ECO:0007669"/>
    <property type="project" value="UniProtKB-UniRule"/>
</dbReference>
<name>A0A2N3N232_9PEZI</name>
<keyword evidence="6 10" id="KW-0904">Protein phosphatase</keyword>
<evidence type="ECO:0000256" key="1">
    <source>
        <dbReference type="ARBA" id="ARBA00011065"/>
    </source>
</evidence>
<sequence>MEDSSPLAAIHRPRLTQPWAKKDPFVTMPRTAGSSGFGLREQLHKPGYIVMKSARDASPATSLAADLSMSFNLDNDASPRFATPRRNLFPSAFIVPAEGRDYITASEMQTSSPLTMEEMMEDSPLPKSMTRCSDVEITFPTPDQDDGDDNSVPNTNDNDMSDDYDEMMMDFPAPASRKSSFDGPKFPTLERRAPRRPSITRLKGYTTSTIHCRTSKAELPYFRFGEASRLNHASSASSLGDSYESQSSHEKRPQSANSSGIPPHLRCRPAVQPLGGGSRSGSPIYGHARRTSNPFLRSRKSIRRSLSMFEHPEDIMKPKSETPVAPVPKPLEAVMDIEEPHEPCLPHFFSEDPGDTLPRISKETLVDVLDGKYSAQFNERLIIDCRFEYEYEGGHIEGAVNYNDKELLSAHLFNTPMDSRTLIIFHCEYSAHRAPRMARHIRSQDRNINSEHYPRLTYPEIYILAGGYSEFFLAHQSRCYPQNYVEMHDAKHQRTCEKELGRLRARKQPTLGRAKTFAFESIATDDSSPFPKHRSLDDFSLGSPSQDAASRGRVVTL</sequence>
<dbReference type="PRINTS" id="PR00716">
    <property type="entry name" value="MPIPHPHTASE"/>
</dbReference>
<evidence type="ECO:0000256" key="5">
    <source>
        <dbReference type="ARBA" id="ARBA00022801"/>
    </source>
</evidence>
<evidence type="ECO:0000256" key="11">
    <source>
        <dbReference type="SAM" id="MobiDB-lite"/>
    </source>
</evidence>